<protein>
    <submittedName>
        <fullName evidence="2">(northern house mosquito) hypothetical protein</fullName>
    </submittedName>
</protein>
<evidence type="ECO:0000256" key="1">
    <source>
        <dbReference type="SAM" id="MobiDB-lite"/>
    </source>
</evidence>
<organism evidence="2">
    <name type="scientific">Culex pipiens</name>
    <name type="common">House mosquito</name>
    <dbReference type="NCBI Taxonomy" id="7175"/>
    <lineage>
        <taxon>Eukaryota</taxon>
        <taxon>Metazoa</taxon>
        <taxon>Ecdysozoa</taxon>
        <taxon>Arthropoda</taxon>
        <taxon>Hexapoda</taxon>
        <taxon>Insecta</taxon>
        <taxon>Pterygota</taxon>
        <taxon>Neoptera</taxon>
        <taxon>Endopterygota</taxon>
        <taxon>Diptera</taxon>
        <taxon>Nematocera</taxon>
        <taxon>Culicoidea</taxon>
        <taxon>Culicidae</taxon>
        <taxon>Culicinae</taxon>
        <taxon>Culicini</taxon>
        <taxon>Culex</taxon>
        <taxon>Culex</taxon>
    </lineage>
</organism>
<dbReference type="EMBL" id="HBUE01025617">
    <property type="protein sequence ID" value="CAG6454265.1"/>
    <property type="molecule type" value="Transcribed_RNA"/>
</dbReference>
<accession>A0A8D8AD77</accession>
<reference evidence="2" key="1">
    <citation type="submission" date="2021-05" db="EMBL/GenBank/DDBJ databases">
        <authorList>
            <person name="Alioto T."/>
            <person name="Alioto T."/>
            <person name="Gomez Garrido J."/>
        </authorList>
    </citation>
    <scope>NUCLEOTIDE SEQUENCE</scope>
</reference>
<proteinExistence type="predicted"/>
<sequence>MPSSPVVNRIRLPCPSVFITTRDEIPIMLIKEEGERQLKFSSLYNNRFHHLILPEVPTMGHNTMRRCFQRRPFIKLVRTRGSTSTPPTYKQLHQRFPQTG</sequence>
<evidence type="ECO:0000313" key="2">
    <source>
        <dbReference type="EMBL" id="CAG6454265.1"/>
    </source>
</evidence>
<feature type="region of interest" description="Disordered" evidence="1">
    <location>
        <begin position="80"/>
        <end position="100"/>
    </location>
</feature>
<dbReference type="AlphaFoldDB" id="A0A8D8AD77"/>
<name>A0A8D8AD77_CULPI</name>